<accession>A0AAU7PI63</accession>
<reference evidence="1" key="1">
    <citation type="submission" date="2024-04" db="EMBL/GenBank/DDBJ databases">
        <authorList>
            <person name="Jaglan A.B."/>
            <person name="Vashisth M."/>
            <person name="Anand T."/>
            <person name="Virmani N."/>
            <person name="Bera B."/>
            <person name="Vaid R."/>
        </authorList>
    </citation>
    <scope>NUCLEOTIDE SEQUENCE</scope>
</reference>
<organism evidence="1">
    <name type="scientific">Salmonella phage SalP219</name>
    <dbReference type="NCBI Taxonomy" id="3158864"/>
    <lineage>
        <taxon>Viruses</taxon>
        <taxon>Duplodnaviria</taxon>
        <taxon>Heunggongvirae</taxon>
        <taxon>Uroviricota</taxon>
        <taxon>Caudoviricetes</taxon>
        <taxon>Vequintavirinae</taxon>
        <taxon>Seunavirus</taxon>
    </lineage>
</organism>
<dbReference type="EMBL" id="PP595732">
    <property type="protein sequence ID" value="XBS49928.1"/>
    <property type="molecule type" value="Genomic_DNA"/>
</dbReference>
<evidence type="ECO:0000313" key="1">
    <source>
        <dbReference type="EMBL" id="XBS49928.1"/>
    </source>
</evidence>
<proteinExistence type="predicted"/>
<name>A0AAU7PI63_9CAUD</name>
<protein>
    <submittedName>
        <fullName evidence="1">Uncharacterized protein</fullName>
    </submittedName>
</protein>
<sequence>MKNVVIAKASTLQKLEDNLNFFFEKGYHIQGGISFQDGLYIAVVVRPF</sequence>